<comment type="similarity">
    <text evidence="1">Belongs to the GTP cyclohydrolase I type 2/NIF3 family.</text>
</comment>
<dbReference type="Pfam" id="PF01784">
    <property type="entry name" value="DUF34_NIF3"/>
    <property type="match status" value="1"/>
</dbReference>
<evidence type="ECO:0000256" key="3">
    <source>
        <dbReference type="ARBA" id="ARBA00022112"/>
    </source>
</evidence>
<evidence type="ECO:0000256" key="2">
    <source>
        <dbReference type="ARBA" id="ARBA00011643"/>
    </source>
</evidence>
<accession>A0A347STQ7</accession>
<dbReference type="KEGG" id="lbm:DS830_07920"/>
<name>A0A347STQ7_9LACO</name>
<evidence type="ECO:0000256" key="1">
    <source>
        <dbReference type="ARBA" id="ARBA00006964"/>
    </source>
</evidence>
<evidence type="ECO:0000256" key="4">
    <source>
        <dbReference type="PIRSR" id="PIRSR602678-1"/>
    </source>
</evidence>
<comment type="caution">
    <text evidence="5">The sequence shown here is derived from an EMBL/GenBank/DDBJ whole genome shotgun (WGS) entry which is preliminary data.</text>
</comment>
<keyword evidence="4" id="KW-0479">Metal-binding</keyword>
<dbReference type="Gene3D" id="3.40.1390.30">
    <property type="entry name" value="NIF3 (NGG1p interacting factor 3)-like"/>
    <property type="match status" value="1"/>
</dbReference>
<dbReference type="GO" id="GO:0046872">
    <property type="term" value="F:metal ion binding"/>
    <property type="evidence" value="ECO:0007669"/>
    <property type="project" value="UniProtKB-KW"/>
</dbReference>
<dbReference type="InterPro" id="IPR036069">
    <property type="entry name" value="DUF34/NIF3_sf"/>
</dbReference>
<organism evidence="5 6">
    <name type="scientific">Bombilactobacillus bombi</name>
    <dbReference type="NCBI Taxonomy" id="1303590"/>
    <lineage>
        <taxon>Bacteria</taxon>
        <taxon>Bacillati</taxon>
        <taxon>Bacillota</taxon>
        <taxon>Bacilli</taxon>
        <taxon>Lactobacillales</taxon>
        <taxon>Lactobacillaceae</taxon>
        <taxon>Bombilactobacillus</taxon>
    </lineage>
</organism>
<evidence type="ECO:0000313" key="6">
    <source>
        <dbReference type="Proteomes" id="UP000284822"/>
    </source>
</evidence>
<protein>
    <recommendedName>
        <fullName evidence="3">GTP cyclohydrolase 1 type 2 homolog</fullName>
    </recommendedName>
</protein>
<dbReference type="AlphaFoldDB" id="A0A347STQ7"/>
<dbReference type="Proteomes" id="UP000284822">
    <property type="component" value="Unassembled WGS sequence"/>
</dbReference>
<dbReference type="SUPFAM" id="SSF102705">
    <property type="entry name" value="NIF3 (NGG1p interacting factor 3)-like"/>
    <property type="match status" value="1"/>
</dbReference>
<sequence length="279" mass="31991">MKISEIIEIIKKFYKGPSDDIGTVTRDQVLYGDINQDCTGVVTSQWASINVIKRAIDLNANLIISHEALFWNHEDHQDWLQNSNNRVYQYKKDLLNKHNITVWRNHDFIHSGIPIKDGLYQDGIFYAFAQAMGWGSYLKGNIEKVRTFQIPETTVMEIAKKMMNVLNIEGIKIIGSPNSKVKNVCIPHHILGDAKGYITDTEKKDINLFVAMEVVDFTLSEYIRDAAQAGKSRAIITAGHFNTEEIGMKYFVKHLEYLLPQEINCNFVQSGDMYHYLVK</sequence>
<dbReference type="EMBL" id="QOCS01000006">
    <property type="protein sequence ID" value="RHW48217.1"/>
    <property type="molecule type" value="Genomic_DNA"/>
</dbReference>
<gene>
    <name evidence="5" type="ORF">DS832_02575</name>
</gene>
<reference evidence="5 6" key="1">
    <citation type="submission" date="2018-07" db="EMBL/GenBank/DDBJ databases">
        <title>Genome sequences of six Lactobacillus spp. isolated from bumble bee guts.</title>
        <authorList>
            <person name="Motta E.V.S."/>
            <person name="Moran N.A."/>
        </authorList>
    </citation>
    <scope>NUCLEOTIDE SEQUENCE [LARGE SCALE GENOMIC DNA]</scope>
    <source>
        <strain evidence="5 6">LV-8.1</strain>
    </source>
</reference>
<feature type="binding site" evidence="4">
    <location>
        <position position="117"/>
    </location>
    <ligand>
        <name>a divalent metal cation</name>
        <dbReference type="ChEBI" id="CHEBI:60240"/>
        <label>1</label>
    </ligand>
</feature>
<feature type="binding site" evidence="4">
    <location>
        <position position="66"/>
    </location>
    <ligand>
        <name>a divalent metal cation</name>
        <dbReference type="ChEBI" id="CHEBI:60240"/>
        <label>1</label>
    </ligand>
</feature>
<dbReference type="RefSeq" id="WP_118908929.1">
    <property type="nucleotide sequence ID" value="NZ_CP031513.1"/>
</dbReference>
<proteinExistence type="inferred from homology"/>
<feature type="binding site" evidence="4">
    <location>
        <position position="244"/>
    </location>
    <ligand>
        <name>a divalent metal cation</name>
        <dbReference type="ChEBI" id="CHEBI:60240"/>
        <label>1</label>
    </ligand>
</feature>
<comment type="subunit">
    <text evidence="2">Homohexamer.</text>
</comment>
<evidence type="ECO:0000313" key="5">
    <source>
        <dbReference type="EMBL" id="RHW48217.1"/>
    </source>
</evidence>
<feature type="binding site" evidence="4">
    <location>
        <position position="240"/>
    </location>
    <ligand>
        <name>a divalent metal cation</name>
        <dbReference type="ChEBI" id="CHEBI:60240"/>
        <label>1</label>
    </ligand>
</feature>
<dbReference type="InterPro" id="IPR002678">
    <property type="entry name" value="DUF34/NIF3"/>
</dbReference>